<evidence type="ECO:0000256" key="4">
    <source>
        <dbReference type="ARBA" id="ARBA00014881"/>
    </source>
</evidence>
<dbReference type="InterPro" id="IPR040134">
    <property type="entry name" value="PSMD12/CSN4"/>
</dbReference>
<dbReference type="InterPro" id="IPR054559">
    <property type="entry name" value="PSMD12-CSN4-like_N"/>
</dbReference>
<dbReference type="Gene3D" id="1.10.10.10">
    <property type="entry name" value="Winged helix-like DNA-binding domain superfamily/Winged helix DNA-binding domain"/>
    <property type="match status" value="1"/>
</dbReference>
<dbReference type="InterPro" id="IPR000717">
    <property type="entry name" value="PCI_dom"/>
</dbReference>
<evidence type="ECO:0000313" key="10">
    <source>
        <dbReference type="Proteomes" id="UP001177023"/>
    </source>
</evidence>
<evidence type="ECO:0000256" key="3">
    <source>
        <dbReference type="ARBA" id="ARBA00010417"/>
    </source>
</evidence>
<dbReference type="Proteomes" id="UP001177023">
    <property type="component" value="Unassembled WGS sequence"/>
</dbReference>
<keyword evidence="7" id="KW-0539">Nucleus</keyword>
<comment type="similarity">
    <text evidence="3">Belongs to the CSN4 family.</text>
</comment>
<evidence type="ECO:0000259" key="8">
    <source>
        <dbReference type="PROSITE" id="PS50250"/>
    </source>
</evidence>
<keyword evidence="5" id="KW-0963">Cytoplasm</keyword>
<dbReference type="PANTHER" id="PTHR10855">
    <property type="entry name" value="26S PROTEASOME NON-ATPASE REGULATORY SUBUNIT 12/COP9 SIGNALOSOME COMPLEX SUBUNIT 4"/>
    <property type="match status" value="1"/>
</dbReference>
<dbReference type="AlphaFoldDB" id="A0AA36CND2"/>
<protein>
    <recommendedName>
        <fullName evidence="4">COP9 signalosome complex subunit 4</fullName>
    </recommendedName>
</protein>
<organism evidence="9 10">
    <name type="scientific">Mesorhabditis spiculigera</name>
    <dbReference type="NCBI Taxonomy" id="96644"/>
    <lineage>
        <taxon>Eukaryota</taxon>
        <taxon>Metazoa</taxon>
        <taxon>Ecdysozoa</taxon>
        <taxon>Nematoda</taxon>
        <taxon>Chromadorea</taxon>
        <taxon>Rhabditida</taxon>
        <taxon>Rhabditina</taxon>
        <taxon>Rhabditomorpha</taxon>
        <taxon>Rhabditoidea</taxon>
        <taxon>Rhabditidae</taxon>
        <taxon>Mesorhabditinae</taxon>
        <taxon>Mesorhabditis</taxon>
    </lineage>
</organism>
<comment type="subcellular location">
    <subcellularLocation>
        <location evidence="2">Cytoplasm</location>
    </subcellularLocation>
    <subcellularLocation>
        <location evidence="1">Nucleus</location>
    </subcellularLocation>
</comment>
<dbReference type="PANTHER" id="PTHR10855:SF2">
    <property type="entry name" value="COP9 SIGNALOSOME COMPLEX SUBUNIT 4"/>
    <property type="match status" value="1"/>
</dbReference>
<dbReference type="Pfam" id="PF22241">
    <property type="entry name" value="PSMD12-CSN4_N"/>
    <property type="match status" value="1"/>
</dbReference>
<dbReference type="SMART" id="SM00088">
    <property type="entry name" value="PINT"/>
    <property type="match status" value="1"/>
</dbReference>
<evidence type="ECO:0000256" key="5">
    <source>
        <dbReference type="ARBA" id="ARBA00022490"/>
    </source>
</evidence>
<dbReference type="InterPro" id="IPR036388">
    <property type="entry name" value="WH-like_DNA-bd_sf"/>
</dbReference>
<reference evidence="9" key="1">
    <citation type="submission" date="2023-06" db="EMBL/GenBank/DDBJ databases">
        <authorList>
            <person name="Delattre M."/>
        </authorList>
    </citation>
    <scope>NUCLEOTIDE SEQUENCE</scope>
    <source>
        <strain evidence="9">AF72</strain>
    </source>
</reference>
<keyword evidence="10" id="KW-1185">Reference proteome</keyword>
<evidence type="ECO:0000256" key="2">
    <source>
        <dbReference type="ARBA" id="ARBA00004496"/>
    </source>
</evidence>
<feature type="non-terminal residue" evidence="9">
    <location>
        <position position="384"/>
    </location>
</feature>
<dbReference type="GO" id="GO:0008180">
    <property type="term" value="C:COP9 signalosome"/>
    <property type="evidence" value="ECO:0007669"/>
    <property type="project" value="UniProtKB-KW"/>
</dbReference>
<evidence type="ECO:0000256" key="1">
    <source>
        <dbReference type="ARBA" id="ARBA00004123"/>
    </source>
</evidence>
<feature type="domain" description="PCI" evidence="8">
    <location>
        <begin position="162"/>
        <end position="352"/>
    </location>
</feature>
<dbReference type="SUPFAM" id="SSF46785">
    <property type="entry name" value="Winged helix' DNA-binding domain"/>
    <property type="match status" value="1"/>
</dbReference>
<dbReference type="Pfam" id="PF01399">
    <property type="entry name" value="PCI"/>
    <property type="match status" value="1"/>
</dbReference>
<evidence type="ECO:0000313" key="9">
    <source>
        <dbReference type="EMBL" id="CAJ0571995.1"/>
    </source>
</evidence>
<keyword evidence="6" id="KW-0736">Signalosome</keyword>
<dbReference type="GO" id="GO:0005829">
    <property type="term" value="C:cytosol"/>
    <property type="evidence" value="ECO:0007669"/>
    <property type="project" value="TreeGrafter"/>
</dbReference>
<evidence type="ECO:0000256" key="6">
    <source>
        <dbReference type="ARBA" id="ARBA00022790"/>
    </source>
</evidence>
<dbReference type="EMBL" id="CATQJA010002589">
    <property type="protein sequence ID" value="CAJ0571995.1"/>
    <property type="molecule type" value="Genomic_DNA"/>
</dbReference>
<dbReference type="InterPro" id="IPR036390">
    <property type="entry name" value="WH_DNA-bd_sf"/>
</dbReference>
<comment type="caution">
    <text evidence="9">The sequence shown here is derived from an EMBL/GenBank/DDBJ whole genome shotgun (WGS) entry which is preliminary data.</text>
</comment>
<accession>A0AA36CND2</accession>
<sequence length="384" mass="42815">MNDVVAGIYASGGDHRTQLEQLASVLKTVYNGDAPDATNVEQLLNLVEAVSKESGSMVVSRQFLGLIDQALEERPPSAKKLIEIVEGVLNVTQSRAISYEEQVTSLRLKLAQAFERESQWTDAAATLLAINLESSQRVHPASFKMEMYLRMGRLYLEGDAVDDAEASANRASLLQAEAKDEKLNVQHKALMARVNDRRGRFIEAAQRDQKHALTAAMTCTILAPPGNSRTRLLGTLRKEEGARLIPCYNLLEKLFLERLIKVDELAEFERTLTPWQQHDEKGAPIIRGVMVEHNMTAAGQVYSNISLKTLASLLGVNELEAEKVAARMIASDRLNGTIDQIDQIVVFNGKTPIEEWDDQIEIFCRQVERTAELIIARHPELDDI</sequence>
<gene>
    <name evidence="9" type="ORF">MSPICULIGERA_LOCUS10391</name>
</gene>
<name>A0AA36CND2_9BILA</name>
<dbReference type="PROSITE" id="PS50250">
    <property type="entry name" value="PCI"/>
    <property type="match status" value="1"/>
</dbReference>
<proteinExistence type="inferred from homology"/>
<evidence type="ECO:0000256" key="7">
    <source>
        <dbReference type="ARBA" id="ARBA00023242"/>
    </source>
</evidence>